<evidence type="ECO:0008006" key="4">
    <source>
        <dbReference type="Google" id="ProtNLM"/>
    </source>
</evidence>
<evidence type="ECO:0000313" key="3">
    <source>
        <dbReference type="Proteomes" id="UP001321486"/>
    </source>
</evidence>
<feature type="compositionally biased region" description="Polar residues" evidence="1">
    <location>
        <begin position="36"/>
        <end position="54"/>
    </location>
</feature>
<proteinExistence type="predicted"/>
<gene>
    <name evidence="2" type="ORF">GCM10025867_46560</name>
</gene>
<name>A0ABM8GVC0_9MICO</name>
<keyword evidence="2" id="KW-0614">Plasmid</keyword>
<accession>A0ABM8GVC0</accession>
<feature type="region of interest" description="Disordered" evidence="1">
    <location>
        <begin position="35"/>
        <end position="55"/>
    </location>
</feature>
<evidence type="ECO:0000313" key="2">
    <source>
        <dbReference type="EMBL" id="BDZ52415.1"/>
    </source>
</evidence>
<organism evidence="2 3">
    <name type="scientific">Frondihabitans sucicola</name>
    <dbReference type="NCBI Taxonomy" id="1268041"/>
    <lineage>
        <taxon>Bacteria</taxon>
        <taxon>Bacillati</taxon>
        <taxon>Actinomycetota</taxon>
        <taxon>Actinomycetes</taxon>
        <taxon>Micrococcales</taxon>
        <taxon>Microbacteriaceae</taxon>
        <taxon>Frondihabitans</taxon>
    </lineage>
</organism>
<protein>
    <recommendedName>
        <fullName evidence="4">Secreted protein</fullName>
    </recommendedName>
</protein>
<dbReference type="EMBL" id="AP027733">
    <property type="protein sequence ID" value="BDZ52415.1"/>
    <property type="molecule type" value="Genomic_DNA"/>
</dbReference>
<geneLocation type="plasmid" evidence="2 3">
    <name>pNBRC108728a</name>
</geneLocation>
<keyword evidence="3" id="KW-1185">Reference proteome</keyword>
<evidence type="ECO:0000256" key="1">
    <source>
        <dbReference type="SAM" id="MobiDB-lite"/>
    </source>
</evidence>
<dbReference type="Proteomes" id="UP001321486">
    <property type="component" value="Plasmid pNBRC108728a"/>
</dbReference>
<reference evidence="3" key="1">
    <citation type="journal article" date="2019" name="Int. J. Syst. Evol. Microbiol.">
        <title>The Global Catalogue of Microorganisms (GCM) 10K type strain sequencing project: providing services to taxonomists for standard genome sequencing and annotation.</title>
        <authorList>
            <consortium name="The Broad Institute Genomics Platform"/>
            <consortium name="The Broad Institute Genome Sequencing Center for Infectious Disease"/>
            <person name="Wu L."/>
            <person name="Ma J."/>
        </authorList>
    </citation>
    <scope>NUCLEOTIDE SEQUENCE [LARGE SCALE GENOMIC DNA]</scope>
    <source>
        <strain evidence="3">NBRC 108728</strain>
    </source>
</reference>
<sequence>MGVFLSRGLALSLGFRIDRGLLLKALAQCLIEDSHCPSSTSPDASELARSSTSDCRVAGPLRVAEGQGW</sequence>